<organism evidence="2 3">
    <name type="scientific">Vibrio furnissii</name>
    <dbReference type="NCBI Taxonomy" id="29494"/>
    <lineage>
        <taxon>Bacteria</taxon>
        <taxon>Pseudomonadati</taxon>
        <taxon>Pseudomonadota</taxon>
        <taxon>Gammaproteobacteria</taxon>
        <taxon>Vibrionales</taxon>
        <taxon>Vibrionaceae</taxon>
        <taxon>Vibrio</taxon>
    </lineage>
</organism>
<dbReference type="Proteomes" id="UP000051221">
    <property type="component" value="Unassembled WGS sequence"/>
</dbReference>
<dbReference type="RefSeq" id="WP_055466447.1">
    <property type="nucleotide sequence ID" value="NZ_LKHS01000011.1"/>
</dbReference>
<gene>
    <name evidence="2" type="ORF">AMR76_14285</name>
</gene>
<evidence type="ECO:0000313" key="2">
    <source>
        <dbReference type="EMBL" id="KQH85264.1"/>
    </source>
</evidence>
<dbReference type="AlphaFoldDB" id="A0A0Q2UXU2"/>
<reference evidence="2 3" key="1">
    <citation type="submission" date="2015-08" db="EMBL/GenBank/DDBJ databases">
        <title>Antibacterial properties of a collection of Vibrionaceae strains.</title>
        <authorList>
            <person name="Giubergia S."/>
        </authorList>
    </citation>
    <scope>NUCLEOTIDE SEQUENCE [LARGE SCALE GENOMIC DNA]</scope>
    <source>
        <strain evidence="2 3">S0821</strain>
    </source>
</reference>
<evidence type="ECO:0000313" key="3">
    <source>
        <dbReference type="Proteomes" id="UP000051221"/>
    </source>
</evidence>
<feature type="domain" description="Thoeris protein ThsB TIR-like" evidence="1">
    <location>
        <begin position="6"/>
        <end position="127"/>
    </location>
</feature>
<sequence>MGRKIFVSYKYADNQVKALTNSIFDTTTVRSYVDELQAALSEEDHINKGEADGEDLSAFKDGTIESRLRSKIYDSSVTIVLVSKGMKSVRESEIDQWIPWEISYSLRESTRNGVTSRSNAILAVVLPDRDGSYDYFIEDNTCSVCKCRTLHTNFLFKIMKENMFNIKKPTFSDCSEHDADTIFLGESSYIKSVKWIDFINNVNSYLDVAVAIRDNKENYNIVKNIPNASMFGV</sequence>
<dbReference type="InParanoid" id="A0A0Q2UXU2"/>
<name>A0A0Q2UXU2_VIBFU</name>
<dbReference type="InterPro" id="IPR015032">
    <property type="entry name" value="ThsB__TIR-like_domain"/>
</dbReference>
<accession>A0A0Q2UXU2</accession>
<comment type="caution">
    <text evidence="2">The sequence shown here is derived from an EMBL/GenBank/DDBJ whole genome shotgun (WGS) entry which is preliminary data.</text>
</comment>
<dbReference type="EMBL" id="LKHS01000011">
    <property type="protein sequence ID" value="KQH85264.1"/>
    <property type="molecule type" value="Genomic_DNA"/>
</dbReference>
<dbReference type="Pfam" id="PF08937">
    <property type="entry name" value="ThsB_TIR"/>
    <property type="match status" value="1"/>
</dbReference>
<keyword evidence="3" id="KW-1185">Reference proteome</keyword>
<protein>
    <recommendedName>
        <fullName evidence="1">Thoeris protein ThsB TIR-like domain-containing protein</fullName>
    </recommendedName>
</protein>
<evidence type="ECO:0000259" key="1">
    <source>
        <dbReference type="Pfam" id="PF08937"/>
    </source>
</evidence>
<proteinExistence type="predicted"/>